<dbReference type="Pfam" id="PF16575">
    <property type="entry name" value="CLP1_P"/>
    <property type="match status" value="1"/>
</dbReference>
<dbReference type="Pfam" id="PF06807">
    <property type="entry name" value="Clp1"/>
    <property type="match status" value="1"/>
</dbReference>
<evidence type="ECO:0000256" key="2">
    <source>
        <dbReference type="ARBA" id="ARBA00004123"/>
    </source>
</evidence>
<evidence type="ECO:0000256" key="7">
    <source>
        <dbReference type="ARBA" id="ARBA00022840"/>
    </source>
</evidence>
<accession>A0ABR2IW65</accession>
<comment type="subunit">
    <text evidence="9">Component of a pre-mRNA cleavage factor complex. Interacts directly with PCF11.</text>
</comment>
<comment type="caution">
    <text evidence="13">The sequence shown here is derived from an EMBL/GenBank/DDBJ whole genome shotgun (WGS) entry which is preliminary data.</text>
</comment>
<dbReference type="InterPro" id="IPR010655">
    <property type="entry name" value="Clp1_C"/>
</dbReference>
<evidence type="ECO:0000256" key="5">
    <source>
        <dbReference type="ARBA" id="ARBA00022664"/>
    </source>
</evidence>
<dbReference type="SUPFAM" id="SSF52540">
    <property type="entry name" value="P-loop containing nucleoside triphosphate hydrolases"/>
    <property type="match status" value="1"/>
</dbReference>
<dbReference type="PANTHER" id="PTHR12755">
    <property type="entry name" value="CLEAVAGE/POLYADENYLATION FACTOR IA SUBUNIT CLP1P"/>
    <property type="match status" value="1"/>
</dbReference>
<protein>
    <recommendedName>
        <fullName evidence="4">Polynucleotide 5'-hydroxyl-kinase GRC3</fullName>
    </recommendedName>
    <alternativeName>
        <fullName evidence="3">Polynucleotide 5'-hydroxyl-kinase grc3</fullName>
    </alternativeName>
</protein>
<organism evidence="13 14">
    <name type="scientific">Apiospora arundinis</name>
    <dbReference type="NCBI Taxonomy" id="335852"/>
    <lineage>
        <taxon>Eukaryota</taxon>
        <taxon>Fungi</taxon>
        <taxon>Dikarya</taxon>
        <taxon>Ascomycota</taxon>
        <taxon>Pezizomycotina</taxon>
        <taxon>Sordariomycetes</taxon>
        <taxon>Xylariomycetidae</taxon>
        <taxon>Amphisphaeriales</taxon>
        <taxon>Apiosporaceae</taxon>
        <taxon>Apiospora</taxon>
    </lineage>
</organism>
<feature type="binding site" evidence="9">
    <location>
        <position position="37"/>
    </location>
    <ligand>
        <name>ATP</name>
        <dbReference type="ChEBI" id="CHEBI:30616"/>
    </ligand>
</feature>
<reference evidence="13 14" key="1">
    <citation type="journal article" date="2024" name="IMA Fungus">
        <title>Apiospora arundinis, a panoply of carbohydrate-active enzymes and secondary metabolites.</title>
        <authorList>
            <person name="Sorensen T."/>
            <person name="Petersen C."/>
            <person name="Muurmann A.T."/>
            <person name="Christiansen J.V."/>
            <person name="Brundto M.L."/>
            <person name="Overgaard C.K."/>
            <person name="Boysen A.T."/>
            <person name="Wollenberg R.D."/>
            <person name="Larsen T.O."/>
            <person name="Sorensen J.L."/>
            <person name="Nielsen K.L."/>
            <person name="Sondergaard T.E."/>
        </authorList>
    </citation>
    <scope>NUCLEOTIDE SEQUENCE [LARGE SCALE GENOMIC DNA]</scope>
    <source>
        <strain evidence="13 14">AAU 773</strain>
    </source>
</reference>
<evidence type="ECO:0000256" key="9">
    <source>
        <dbReference type="HAMAP-Rule" id="MF_03035"/>
    </source>
</evidence>
<evidence type="ECO:0000256" key="6">
    <source>
        <dbReference type="ARBA" id="ARBA00022741"/>
    </source>
</evidence>
<dbReference type="InterPro" id="IPR032319">
    <property type="entry name" value="CLP1_P"/>
</dbReference>
<dbReference type="InterPro" id="IPR045116">
    <property type="entry name" value="Clp1/Grc3"/>
</dbReference>
<dbReference type="InterPro" id="IPR028606">
    <property type="entry name" value="Clp1"/>
</dbReference>
<feature type="domain" description="Clp1 C-terminal" evidence="10">
    <location>
        <begin position="371"/>
        <end position="481"/>
    </location>
</feature>
<feature type="binding site" evidence="9">
    <location>
        <position position="76"/>
    </location>
    <ligand>
        <name>ATP</name>
        <dbReference type="ChEBI" id="CHEBI:30616"/>
    </ligand>
</feature>
<comment type="subcellular location">
    <subcellularLocation>
        <location evidence="2 9">Nucleus</location>
    </subcellularLocation>
</comment>
<keyword evidence="14" id="KW-1185">Reference proteome</keyword>
<dbReference type="Pfam" id="PF16573">
    <property type="entry name" value="CLP1_N"/>
    <property type="match status" value="1"/>
</dbReference>
<dbReference type="Gene3D" id="3.40.50.300">
    <property type="entry name" value="P-loop containing nucleotide triphosphate hydrolases"/>
    <property type="match status" value="1"/>
</dbReference>
<dbReference type="HAMAP" id="MF_03035">
    <property type="entry name" value="Clp1"/>
    <property type="match status" value="1"/>
</dbReference>
<evidence type="ECO:0000256" key="4">
    <source>
        <dbReference type="ARBA" id="ARBA00019824"/>
    </source>
</evidence>
<name>A0ABR2IW65_9PEZI</name>
<evidence type="ECO:0000313" key="14">
    <source>
        <dbReference type="Proteomes" id="UP001390339"/>
    </source>
</evidence>
<evidence type="ECO:0000313" key="13">
    <source>
        <dbReference type="EMBL" id="KAK8869061.1"/>
    </source>
</evidence>
<evidence type="ECO:0000256" key="3">
    <source>
        <dbReference type="ARBA" id="ARBA00018706"/>
    </source>
</evidence>
<comment type="similarity">
    <text evidence="9">Belongs to the Clp1 family. Clp1 subfamily.</text>
</comment>
<keyword evidence="6 9" id="KW-0547">Nucleotide-binding</keyword>
<evidence type="ECO:0000259" key="12">
    <source>
        <dbReference type="Pfam" id="PF16575"/>
    </source>
</evidence>
<keyword evidence="5 9" id="KW-0507">mRNA processing</keyword>
<feature type="binding site" evidence="9">
    <location>
        <begin position="157"/>
        <end position="162"/>
    </location>
    <ligand>
        <name>ATP</name>
        <dbReference type="ChEBI" id="CHEBI:30616"/>
    </ligand>
</feature>
<feature type="domain" description="Clp1 P-loop" evidence="12">
    <location>
        <begin position="154"/>
        <end position="364"/>
    </location>
</feature>
<dbReference type="Gene3D" id="2.60.120.1030">
    <property type="entry name" value="Clp1, DNA binding domain"/>
    <property type="match status" value="1"/>
</dbReference>
<dbReference type="EMBL" id="JAPCWZ010000004">
    <property type="protein sequence ID" value="KAK8869061.1"/>
    <property type="molecule type" value="Genomic_DNA"/>
</dbReference>
<dbReference type="InterPro" id="IPR038239">
    <property type="entry name" value="Clp1_N_sf"/>
</dbReference>
<feature type="domain" description="Clp1 N-terminal" evidence="11">
    <location>
        <begin position="31"/>
        <end position="128"/>
    </location>
</feature>
<proteinExistence type="inferred from homology"/>
<comment type="function">
    <text evidence="9">Required for endonucleolytic cleavage during polyadenylation-dependent pre-mRNA 3'-end formation.</text>
</comment>
<dbReference type="Gene3D" id="2.40.30.330">
    <property type="entry name" value="Pre-mRNA cleavage complex subunit Clp1, C-terminal domain"/>
    <property type="match status" value="1"/>
</dbReference>
<dbReference type="Proteomes" id="UP001390339">
    <property type="component" value="Unassembled WGS sequence"/>
</dbReference>
<evidence type="ECO:0000256" key="8">
    <source>
        <dbReference type="ARBA" id="ARBA00023242"/>
    </source>
</evidence>
<evidence type="ECO:0000256" key="1">
    <source>
        <dbReference type="ARBA" id="ARBA00003798"/>
    </source>
</evidence>
<comment type="function">
    <text evidence="1">Polynucleotide 5'-kinase involved in rRNA processing.</text>
</comment>
<gene>
    <name evidence="9" type="primary">CLP1</name>
    <name evidence="13" type="ORF">PGQ11_007639</name>
</gene>
<keyword evidence="7 9" id="KW-0067">ATP-binding</keyword>
<keyword evidence="8 9" id="KW-0539">Nucleus</keyword>
<dbReference type="InterPro" id="IPR038238">
    <property type="entry name" value="Clp1_C_sf"/>
</dbReference>
<dbReference type="PANTHER" id="PTHR12755:SF6">
    <property type="entry name" value="POLYRIBONUCLEOTIDE 5'-HYDROXYL-KINASE CLP1"/>
    <property type="match status" value="1"/>
</dbReference>
<evidence type="ECO:0000259" key="11">
    <source>
        <dbReference type="Pfam" id="PF16573"/>
    </source>
</evidence>
<sequence length="489" mass="52258">MSIPGLGYIAPAPPPGSAAAAAALEETTTVKLQPFWEYRFEVPASTTLTVRLVNGTAEKDGTELAPNTPYVFTRMKSKINTWQTCELEITSPNPDAYHAYTATPTTPDATSLVSYLNLHMKLEAMRVQVDRTIQAAGENNIGAAGMGPRVLVCGPASTGKTSLVRMLTGWATRMGGQPMVVNTDPTHGMLALPGTLSAAVFATIMDITTEWGGTPSSGPTAIPVKLPLSYLYGLRSPDENPKLYRALISRLAAATTSRLADDPDVRRAGMVIDTGDLSSATDGDSNTGGYDAIAHVVSEFSANIVVALGSDRVTADLTQRFAGQKTTLGENIVVVGLDKSSGAVERDAAFMQSVTEAIIKEYFFGDVRRNLSPHTQQVPFDAVTIWKVVEDSTNASSDDDFYDPAASESSLERVEPSQAMESCILAVVYAGIHDDPDTIRDANIMGYVWVAFVDEAKRKLKLTAPVPTRLGDRPMVFGNYPEPVIGLTG</sequence>
<dbReference type="InterPro" id="IPR027417">
    <property type="entry name" value="P-loop_NTPase"/>
</dbReference>
<dbReference type="InterPro" id="IPR032324">
    <property type="entry name" value="Clp1_N"/>
</dbReference>
<evidence type="ECO:0000259" key="10">
    <source>
        <dbReference type="Pfam" id="PF06807"/>
    </source>
</evidence>